<dbReference type="GO" id="GO:0050660">
    <property type="term" value="F:flavin adenine dinucleotide binding"/>
    <property type="evidence" value="ECO:0007669"/>
    <property type="project" value="InterPro"/>
</dbReference>
<evidence type="ECO:0000256" key="7">
    <source>
        <dbReference type="ARBA" id="ARBA00022694"/>
    </source>
</evidence>
<dbReference type="GO" id="GO:0016251">
    <property type="term" value="F:RNA polymerase II general transcription initiation factor activity"/>
    <property type="evidence" value="ECO:0007669"/>
    <property type="project" value="TreeGrafter"/>
</dbReference>
<feature type="domain" description="DUS-like FMN-binding" evidence="13">
    <location>
        <begin position="300"/>
        <end position="531"/>
    </location>
</feature>
<evidence type="ECO:0000256" key="1">
    <source>
        <dbReference type="ARBA" id="ARBA00001917"/>
    </source>
</evidence>
<evidence type="ECO:0000256" key="10">
    <source>
        <dbReference type="ARBA" id="ARBA00023163"/>
    </source>
</evidence>
<dbReference type="InterPro" id="IPR037813">
    <property type="entry name" value="TAF2"/>
</dbReference>
<dbReference type="SUPFAM" id="SSF55486">
    <property type="entry name" value="Metalloproteases ('zincins'), catalytic domain"/>
    <property type="match status" value="1"/>
</dbReference>
<dbReference type="GO" id="GO:0017150">
    <property type="term" value="F:tRNA dihydrouridine synthase activity"/>
    <property type="evidence" value="ECO:0007669"/>
    <property type="project" value="InterPro"/>
</dbReference>
<dbReference type="SUPFAM" id="SSF63737">
    <property type="entry name" value="Leukotriene A4 hydrolase N-terminal domain"/>
    <property type="match status" value="1"/>
</dbReference>
<dbReference type="Pfam" id="PF01207">
    <property type="entry name" value="Dus"/>
    <property type="match status" value="1"/>
</dbReference>
<dbReference type="GO" id="GO:0003682">
    <property type="term" value="F:chromatin binding"/>
    <property type="evidence" value="ECO:0007669"/>
    <property type="project" value="TreeGrafter"/>
</dbReference>
<dbReference type="InterPro" id="IPR027268">
    <property type="entry name" value="Peptidase_M4/M1_CTD_sf"/>
</dbReference>
<reference evidence="18" key="1">
    <citation type="submission" date="2016-04" db="UniProtKB">
        <authorList>
            <consortium name="WormBaseParasite"/>
        </authorList>
    </citation>
    <scope>IDENTIFICATION</scope>
</reference>
<dbReference type="WBParaSite" id="ACOC_0000667201-mRNA-1">
    <property type="protein sequence ID" value="ACOC_0000667201-mRNA-1"/>
    <property type="gene ID" value="ACOC_0000667201"/>
</dbReference>
<evidence type="ECO:0000256" key="8">
    <source>
        <dbReference type="ARBA" id="ARBA00023002"/>
    </source>
</evidence>
<comment type="similarity">
    <text evidence="3">Belongs to the TAF2 family.</text>
</comment>
<dbReference type="OrthoDB" id="308861at2759"/>
<evidence type="ECO:0000259" key="14">
    <source>
        <dbReference type="Pfam" id="PF25316"/>
    </source>
</evidence>
<gene>
    <name evidence="16" type="ORF">ACOC_LOCUS6673</name>
</gene>
<dbReference type="Gene3D" id="1.10.390.10">
    <property type="entry name" value="Neutral Protease Domain 2"/>
    <property type="match status" value="1"/>
</dbReference>
<dbReference type="STRING" id="334426.A0A158PHQ8"/>
<dbReference type="PANTHER" id="PTHR15137">
    <property type="entry name" value="TRANSCRIPTION INITIATION FACTOR TFIID"/>
    <property type="match status" value="1"/>
</dbReference>
<dbReference type="Pfam" id="PF25316">
    <property type="entry name" value="TAF2_3rd"/>
    <property type="match status" value="1"/>
</dbReference>
<comment type="cofactor">
    <cofactor evidence="1">
        <name>FMN</name>
        <dbReference type="ChEBI" id="CHEBI:58210"/>
    </cofactor>
</comment>
<dbReference type="PROSITE" id="PS01136">
    <property type="entry name" value="UPF0034"/>
    <property type="match status" value="1"/>
</dbReference>
<keyword evidence="17" id="KW-1185">Reference proteome</keyword>
<feature type="region of interest" description="Disordered" evidence="12">
    <location>
        <begin position="1"/>
        <end position="36"/>
    </location>
</feature>
<dbReference type="Pfam" id="PF25577">
    <property type="entry name" value="TPR_TAF2_C"/>
    <property type="match status" value="1"/>
</dbReference>
<evidence type="ECO:0000256" key="5">
    <source>
        <dbReference type="ARBA" id="ARBA00022630"/>
    </source>
</evidence>
<accession>A0A158PHQ8</accession>
<evidence type="ECO:0000256" key="6">
    <source>
        <dbReference type="ARBA" id="ARBA00022643"/>
    </source>
</evidence>
<dbReference type="GO" id="GO:0005669">
    <property type="term" value="C:transcription factor TFIID complex"/>
    <property type="evidence" value="ECO:0007669"/>
    <property type="project" value="InterPro"/>
</dbReference>
<sequence length="1653" mass="186476">MCDSVENVASPSSSVASKNDVGQNTRRKEWKTGAQRDVGSRLHVTDSHMRLNYLHQAGIHLSYQSNRFFFVYFVVLMSPAGILGCGLDDGYAKLARRYAKLFRDVLKTERVKVMPDIVQTFCRKCKQMFVAKRNWALVRESAVNGRLQMSREAFENGRQTLEDVVNTYSTAGVAPIKEFLVEKCSLEHDLATFLANKPPDIGDNCPVFEARGTCPFSYACRFGGAHTDFQGNQMSKTPVNPYQEVSNGSSVHIQIALRKRTFDFSRSQKVLEALKEGCLGAMEREKPILDMKTLKRKKYLAPLTTVGNLPFRRLCVELGADVTCSEMALSTNLLSGAPSEYSLLKRHPCEKIFGVQLAGGFPDTMTKSAQIVVDEMNVDFIDVNMGCPIDVVNEKGGGCALPNRPNKMIEVLSALSLVIGKIPLTVKLRSGLKGVLTAIRTMMAGAKPDLITLHPRSKEQRYTKLANWSFVNPCLEAYTDVPLWICGDVLSWEDYYTRLEEYSVGGIMIGRGALIKPWIFTEIDERRTWDISANERLDLLKRFVKYGLDYWGSDDVGVERTRRFLLEWLSFQCRYIPVGLLERLPQRMNERPPLYRGRSDLETLLSSNRVADWIEISPMDWSSVNGADAKVPMLDRITPFTVQAQVNGNDVGGDRQQHGQGGEGGGPTNAAVEDDLHAAPGIEVRGEIRVLAQTVVISDVSFTAESFNIHTEITALPLATDLKTIHLHLGLSTFLPNEMGHSGRVTINGMECQYSRMVQPTLAAQSANLSIMETLPRYYSSINEKDAFMEIAIPDELGPTIHLLKCITIAVDVVVRRPTQGVKFVYNLAPDGTIERGAHLFTYRSTLLASTREWLPCVDASDQLSLWRIHITCDTWLTAVASGDLVSFDNDADKHLRTWNYQQLIPTAACNIGFAIGQFSTYALPDMAEVTNFAPVGLLSLLKHTVAPLDKILEYFEELLSCRFPYSTYKQVFVDMECRQLLALGVAQQFFGCFISPAHFLDWWLVRSLSSEYLFQIKKLLNTVCDYESQWGKVILRPHSDAPARLNLHCEPRCEHTCSPLYAEIMVKKGHLAMRMLSKRLGHEPYFQVLHKILSVGQQMAERRDRPASWTHLVVTTETFFRTVTNVTGQEIPTFMEQWIYNGGHASFRVQYVFNRKRNMIELEVKQKVEPGNGRLRYVGPLTVVVQELDGSFSHTVQIDGDISRADLQCHSKGRRQKKKRVPLYSGDEVEVDLSNMDPDSPVLWIRLDPELHLIRNMIINQPDYQWEYMLRYERNVLAQLQALERLQLCPNPQSRDVLLETISNEVFFYRVRCHAAYALTEIAVFRKTYGAKSCPSLPKSNNFVVTSQNLQQYFIQQALPQALARMRTNGMPLQEVQCFIVDYIRYNDNSINRYSDDHYRASLLSALAACVAPANTLGGGNYVPETLSWEMSEVVEETTHALNLDTIKPTYHHVVGVAALSVIHQLQRNGHIPSDSKIFWLFAEPKLCVNMRKAAIHIIVEKLSLTRKKQSTNDLMKLLTMLAQDQDPTIRLHIATSLALMPPFSAHECTDTGPTNPCNTVQIAEELWMLISRTSLETRIRLLLLDLFFSLYGMSAPFVKGGPAIISGHQRAKRRQCDGGSNTLGWHNEVLDGEQPPSPESRSFNEDIDMLQ</sequence>
<evidence type="ECO:0000256" key="3">
    <source>
        <dbReference type="ARBA" id="ARBA00010937"/>
    </source>
</evidence>
<evidence type="ECO:0000259" key="15">
    <source>
        <dbReference type="Pfam" id="PF25577"/>
    </source>
</evidence>
<evidence type="ECO:0000256" key="2">
    <source>
        <dbReference type="ARBA" id="ARBA00004123"/>
    </source>
</evidence>
<dbReference type="SUPFAM" id="SSF51395">
    <property type="entry name" value="FMN-linked oxidoreductases"/>
    <property type="match status" value="1"/>
</dbReference>
<evidence type="ECO:0000256" key="12">
    <source>
        <dbReference type="SAM" id="MobiDB-lite"/>
    </source>
</evidence>
<dbReference type="InterPro" id="IPR057345">
    <property type="entry name" value="Ig-like_TAF2"/>
</dbReference>
<proteinExistence type="inferred from homology"/>
<dbReference type="GO" id="GO:0000976">
    <property type="term" value="F:transcription cis-regulatory region binding"/>
    <property type="evidence" value="ECO:0007669"/>
    <property type="project" value="TreeGrafter"/>
</dbReference>
<dbReference type="CDD" id="cd09839">
    <property type="entry name" value="M1_like_TAF2"/>
    <property type="match status" value="1"/>
</dbReference>
<dbReference type="InterPro" id="IPR007175">
    <property type="entry name" value="Rpr2/Snm1/Rpp21"/>
</dbReference>
<comment type="subcellular location">
    <subcellularLocation>
        <location evidence="2">Nucleus</location>
    </subcellularLocation>
</comment>
<dbReference type="PANTHER" id="PTHR15137:SF9">
    <property type="entry name" value="TRANSCRIPTION INITIATION FACTOR TFIID SUBUNIT 2"/>
    <property type="match status" value="1"/>
</dbReference>
<keyword evidence="5" id="KW-0285">Flavoprotein</keyword>
<dbReference type="InterPro" id="IPR018517">
    <property type="entry name" value="tRNA_hU_synthase_CS"/>
</dbReference>
<evidence type="ECO:0000256" key="11">
    <source>
        <dbReference type="ARBA" id="ARBA00023242"/>
    </source>
</evidence>
<dbReference type="InterPro" id="IPR057991">
    <property type="entry name" value="TPR_TAF2_C"/>
</dbReference>
<dbReference type="Gene3D" id="3.20.20.70">
    <property type="entry name" value="Aldolase class I"/>
    <property type="match status" value="1"/>
</dbReference>
<evidence type="ECO:0000256" key="9">
    <source>
        <dbReference type="ARBA" id="ARBA00023015"/>
    </source>
</evidence>
<evidence type="ECO:0000313" key="16">
    <source>
        <dbReference type="EMBL" id="VDM58258.1"/>
    </source>
</evidence>
<dbReference type="InterPro" id="IPR013785">
    <property type="entry name" value="Aldolase_TIM"/>
</dbReference>
<evidence type="ECO:0000313" key="17">
    <source>
        <dbReference type="Proteomes" id="UP000267027"/>
    </source>
</evidence>
<keyword evidence="11" id="KW-0539">Nucleus</keyword>
<keyword evidence="7" id="KW-0819">tRNA processing</keyword>
<evidence type="ECO:0000259" key="13">
    <source>
        <dbReference type="Pfam" id="PF01207"/>
    </source>
</evidence>
<dbReference type="CDD" id="cd02801">
    <property type="entry name" value="DUS_like_FMN"/>
    <property type="match status" value="1"/>
</dbReference>
<evidence type="ECO:0000256" key="4">
    <source>
        <dbReference type="ARBA" id="ARBA00017363"/>
    </source>
</evidence>
<dbReference type="GO" id="GO:0006367">
    <property type="term" value="P:transcription initiation at RNA polymerase II promoter"/>
    <property type="evidence" value="ECO:0007669"/>
    <property type="project" value="TreeGrafter"/>
</dbReference>
<feature type="domain" description="Transcription initiation factor TFIID subunit 2 TPR repeats" evidence="15">
    <location>
        <begin position="1264"/>
        <end position="1599"/>
    </location>
</feature>
<dbReference type="Gene3D" id="2.60.40.1730">
    <property type="entry name" value="tricorn interacting facor f3 domain"/>
    <property type="match status" value="1"/>
</dbReference>
<dbReference type="Proteomes" id="UP000267027">
    <property type="component" value="Unassembled WGS sequence"/>
</dbReference>
<feature type="domain" description="Transcription initiation factor TFIID subunit 2 Ig-like" evidence="14">
    <location>
        <begin position="1144"/>
        <end position="1263"/>
    </location>
</feature>
<evidence type="ECO:0000313" key="18">
    <source>
        <dbReference type="WBParaSite" id="ACOC_0000667201-mRNA-1"/>
    </source>
</evidence>
<dbReference type="InterPro" id="IPR042097">
    <property type="entry name" value="Aminopeptidase_N-like_N_sf"/>
</dbReference>
<dbReference type="OMA" id="HLRTWNY"/>
<protein>
    <recommendedName>
        <fullName evidence="4">Transcription initiation factor TFIID subunit 2</fullName>
    </recommendedName>
</protein>
<reference evidence="16 17" key="2">
    <citation type="submission" date="2018-11" db="EMBL/GenBank/DDBJ databases">
        <authorList>
            <consortium name="Pathogen Informatics"/>
        </authorList>
    </citation>
    <scope>NUCLEOTIDE SEQUENCE [LARGE SCALE GENOMIC DNA]</scope>
    <source>
        <strain evidence="16 17">Costa Rica</strain>
    </source>
</reference>
<keyword evidence="8" id="KW-0560">Oxidoreductase</keyword>
<dbReference type="InterPro" id="IPR035587">
    <property type="entry name" value="DUS-like_FMN-bd"/>
</dbReference>
<keyword evidence="10" id="KW-0804">Transcription</keyword>
<feature type="compositionally biased region" description="Polar residues" evidence="12">
    <location>
        <begin position="7"/>
        <end position="24"/>
    </location>
</feature>
<feature type="region of interest" description="Disordered" evidence="12">
    <location>
        <begin position="1612"/>
        <end position="1653"/>
    </location>
</feature>
<feature type="region of interest" description="Disordered" evidence="12">
    <location>
        <begin position="646"/>
        <end position="671"/>
    </location>
</feature>
<keyword evidence="9" id="KW-0805">Transcription regulation</keyword>
<dbReference type="EMBL" id="UYYA01003967">
    <property type="protein sequence ID" value="VDM58258.1"/>
    <property type="molecule type" value="Genomic_DNA"/>
</dbReference>
<organism evidence="18">
    <name type="scientific">Angiostrongylus costaricensis</name>
    <name type="common">Nematode worm</name>
    <dbReference type="NCBI Taxonomy" id="334426"/>
    <lineage>
        <taxon>Eukaryota</taxon>
        <taxon>Metazoa</taxon>
        <taxon>Ecdysozoa</taxon>
        <taxon>Nematoda</taxon>
        <taxon>Chromadorea</taxon>
        <taxon>Rhabditida</taxon>
        <taxon>Rhabditina</taxon>
        <taxon>Rhabditomorpha</taxon>
        <taxon>Strongyloidea</taxon>
        <taxon>Metastrongylidae</taxon>
        <taxon>Angiostrongylus</taxon>
    </lineage>
</organism>
<dbReference type="Pfam" id="PF25585">
    <property type="entry name" value="zf-CCCH_DUS3L"/>
    <property type="match status" value="1"/>
</dbReference>
<keyword evidence="6" id="KW-0288">FMN</keyword>
<dbReference type="Pfam" id="PF04032">
    <property type="entry name" value="Rpr2"/>
    <property type="match status" value="1"/>
</dbReference>
<name>A0A158PHQ8_ANGCS</name>